<evidence type="ECO:0000259" key="2">
    <source>
        <dbReference type="Pfam" id="PF00078"/>
    </source>
</evidence>
<sequence>MALENREKTKFITIWGTFYYKVMPFGLKNVGVTYQKAMVALFHDIMHKEIEVYVDDMITKSKTLEQQVEDLRKLFTRLRKYKLRLNPAKLNERGIEVDLDKVKVIREMPALRIESEEAFEKIKQYLENPPILVPIIPRKPLILYLTVLEESMGCVLGVTPSSAGQAELTRVNKRSLSRDEVILVSPTPSRQDQSRLGNPCLAAQQPSREAQ</sequence>
<protein>
    <submittedName>
        <fullName evidence="3">Retrovirus-related Pol polyprotein from transposon 17.6</fullName>
    </submittedName>
</protein>
<dbReference type="PANTHER" id="PTHR24559">
    <property type="entry name" value="TRANSPOSON TY3-I GAG-POL POLYPROTEIN"/>
    <property type="match status" value="1"/>
</dbReference>
<dbReference type="InterPro" id="IPR043502">
    <property type="entry name" value="DNA/RNA_pol_sf"/>
</dbReference>
<feature type="region of interest" description="Disordered" evidence="1">
    <location>
        <begin position="185"/>
        <end position="211"/>
    </location>
</feature>
<evidence type="ECO:0000313" key="4">
    <source>
        <dbReference type="Proteomes" id="UP000257109"/>
    </source>
</evidence>
<dbReference type="InterPro" id="IPR053134">
    <property type="entry name" value="RNA-dir_DNA_polymerase"/>
</dbReference>
<name>A0A371GII0_MUCPR</name>
<dbReference type="SUPFAM" id="SSF56672">
    <property type="entry name" value="DNA/RNA polymerases"/>
    <property type="match status" value="1"/>
</dbReference>
<gene>
    <name evidence="3" type="primary">pol</name>
    <name evidence="3" type="ORF">CR513_27767</name>
</gene>
<dbReference type="InterPro" id="IPR043128">
    <property type="entry name" value="Rev_trsase/Diguanyl_cyclase"/>
</dbReference>
<dbReference type="OrthoDB" id="101614at2759"/>
<reference evidence="3" key="1">
    <citation type="submission" date="2018-05" db="EMBL/GenBank/DDBJ databases">
        <title>Draft genome of Mucuna pruriens seed.</title>
        <authorList>
            <person name="Nnadi N.E."/>
            <person name="Vos R."/>
            <person name="Hasami M.H."/>
            <person name="Devisetty U.K."/>
            <person name="Aguiy J.C."/>
        </authorList>
    </citation>
    <scope>NUCLEOTIDE SEQUENCE [LARGE SCALE GENOMIC DNA]</scope>
    <source>
        <strain evidence="3">JCA_2017</strain>
    </source>
</reference>
<dbReference type="Gene3D" id="3.10.10.10">
    <property type="entry name" value="HIV Type 1 Reverse Transcriptase, subunit A, domain 1"/>
    <property type="match status" value="1"/>
</dbReference>
<comment type="caution">
    <text evidence="3">The sequence shown here is derived from an EMBL/GenBank/DDBJ whole genome shotgun (WGS) entry which is preliminary data.</text>
</comment>
<dbReference type="CDD" id="cd01647">
    <property type="entry name" value="RT_LTR"/>
    <property type="match status" value="1"/>
</dbReference>
<organism evidence="3 4">
    <name type="scientific">Mucuna pruriens</name>
    <name type="common">Velvet bean</name>
    <name type="synonym">Dolichos pruriens</name>
    <dbReference type="NCBI Taxonomy" id="157652"/>
    <lineage>
        <taxon>Eukaryota</taxon>
        <taxon>Viridiplantae</taxon>
        <taxon>Streptophyta</taxon>
        <taxon>Embryophyta</taxon>
        <taxon>Tracheophyta</taxon>
        <taxon>Spermatophyta</taxon>
        <taxon>Magnoliopsida</taxon>
        <taxon>eudicotyledons</taxon>
        <taxon>Gunneridae</taxon>
        <taxon>Pentapetalae</taxon>
        <taxon>rosids</taxon>
        <taxon>fabids</taxon>
        <taxon>Fabales</taxon>
        <taxon>Fabaceae</taxon>
        <taxon>Papilionoideae</taxon>
        <taxon>50 kb inversion clade</taxon>
        <taxon>NPAAA clade</taxon>
        <taxon>indigoferoid/millettioid clade</taxon>
        <taxon>Phaseoleae</taxon>
        <taxon>Mucuna</taxon>
    </lineage>
</organism>
<feature type="domain" description="Reverse transcriptase" evidence="2">
    <location>
        <begin position="16"/>
        <end position="90"/>
    </location>
</feature>
<feature type="non-terminal residue" evidence="3">
    <location>
        <position position="1"/>
    </location>
</feature>
<keyword evidence="4" id="KW-1185">Reference proteome</keyword>
<dbReference type="Proteomes" id="UP000257109">
    <property type="component" value="Unassembled WGS sequence"/>
</dbReference>
<evidence type="ECO:0000256" key="1">
    <source>
        <dbReference type="SAM" id="MobiDB-lite"/>
    </source>
</evidence>
<dbReference type="PANTHER" id="PTHR24559:SF457">
    <property type="entry name" value="RNA-DIRECTED DNA POLYMERASE HOMOLOG"/>
    <property type="match status" value="1"/>
</dbReference>
<dbReference type="AlphaFoldDB" id="A0A371GII0"/>
<evidence type="ECO:0000313" key="3">
    <source>
        <dbReference type="EMBL" id="RDX90378.1"/>
    </source>
</evidence>
<dbReference type="Gene3D" id="3.30.70.270">
    <property type="match status" value="1"/>
</dbReference>
<dbReference type="Pfam" id="PF00078">
    <property type="entry name" value="RVT_1"/>
    <property type="match status" value="1"/>
</dbReference>
<dbReference type="EMBL" id="QJKJ01005413">
    <property type="protein sequence ID" value="RDX90378.1"/>
    <property type="molecule type" value="Genomic_DNA"/>
</dbReference>
<dbReference type="InterPro" id="IPR000477">
    <property type="entry name" value="RT_dom"/>
</dbReference>
<feature type="compositionally biased region" description="Polar residues" evidence="1">
    <location>
        <begin position="186"/>
        <end position="196"/>
    </location>
</feature>
<accession>A0A371GII0</accession>
<proteinExistence type="predicted"/>
<feature type="non-terminal residue" evidence="3">
    <location>
        <position position="211"/>
    </location>
</feature>